<reference evidence="4 5" key="1">
    <citation type="journal article" date="2018" name="Int. J. Syst. Evol. Microbiol.">
        <title>Bifidobacterium catulorum sp. nov., a novel taxon from the faeces of the baby common marmoset (Callithrix jacchus).</title>
        <authorList>
            <person name="Modesto M."/>
            <person name="Michelini S."/>
            <person name="Oki K."/>
            <person name="Biavati B."/>
            <person name="Watanabe K."/>
            <person name="Mattarelli P."/>
        </authorList>
    </citation>
    <scope>NUCLEOTIDE SEQUENCE [LARGE SCALE GENOMIC DNA]</scope>
    <source>
        <strain evidence="4 5">MRM 8.19</strain>
    </source>
</reference>
<organism evidence="4 5">
    <name type="scientific">Bifidobacterium catulorum</name>
    <dbReference type="NCBI Taxonomy" id="1630173"/>
    <lineage>
        <taxon>Bacteria</taxon>
        <taxon>Bacillati</taxon>
        <taxon>Actinomycetota</taxon>
        <taxon>Actinomycetes</taxon>
        <taxon>Bifidobacteriales</taxon>
        <taxon>Bifidobacteriaceae</taxon>
        <taxon>Bifidobacterium</taxon>
    </lineage>
</organism>
<keyword evidence="2" id="KW-0812">Transmembrane</keyword>
<feature type="region of interest" description="Disordered" evidence="1">
    <location>
        <begin position="42"/>
        <end position="88"/>
    </location>
</feature>
<feature type="compositionally biased region" description="Polar residues" evidence="1">
    <location>
        <begin position="47"/>
        <end position="61"/>
    </location>
</feature>
<evidence type="ECO:0000313" key="4">
    <source>
        <dbReference type="EMBL" id="PWG60009.1"/>
    </source>
</evidence>
<feature type="transmembrane region" description="Helical" evidence="2">
    <location>
        <begin position="94"/>
        <end position="114"/>
    </location>
</feature>
<accession>A0A2U2MT33</accession>
<feature type="compositionally biased region" description="Basic and acidic residues" evidence="1">
    <location>
        <begin position="144"/>
        <end position="158"/>
    </location>
</feature>
<dbReference type="OrthoDB" id="3230278at2"/>
<dbReference type="AlphaFoldDB" id="A0A2U2MT33"/>
<keyword evidence="2" id="KW-1133">Transmembrane helix</keyword>
<protein>
    <recommendedName>
        <fullName evidence="3">Zinc-ribbon domain-containing protein</fullName>
    </recommendedName>
</protein>
<feature type="region of interest" description="Disordered" evidence="1">
    <location>
        <begin position="291"/>
        <end position="361"/>
    </location>
</feature>
<evidence type="ECO:0000256" key="1">
    <source>
        <dbReference type="SAM" id="MobiDB-lite"/>
    </source>
</evidence>
<dbReference type="InterPro" id="IPR026870">
    <property type="entry name" value="Zinc_ribbon_dom"/>
</dbReference>
<evidence type="ECO:0000256" key="2">
    <source>
        <dbReference type="SAM" id="Phobius"/>
    </source>
</evidence>
<evidence type="ECO:0000259" key="3">
    <source>
        <dbReference type="Pfam" id="PF13240"/>
    </source>
</evidence>
<feature type="compositionally biased region" description="Low complexity" evidence="1">
    <location>
        <begin position="302"/>
        <end position="317"/>
    </location>
</feature>
<dbReference type="EMBL" id="QFFN01000008">
    <property type="protein sequence ID" value="PWG60009.1"/>
    <property type="molecule type" value="Genomic_DNA"/>
</dbReference>
<proteinExistence type="predicted"/>
<gene>
    <name evidence="4" type="ORF">DF200_04390</name>
</gene>
<dbReference type="Pfam" id="PF13240">
    <property type="entry name" value="Zn_Ribbon_1"/>
    <property type="match status" value="1"/>
</dbReference>
<feature type="compositionally biased region" description="Basic and acidic residues" evidence="1">
    <location>
        <begin position="343"/>
        <end position="354"/>
    </location>
</feature>
<name>A0A2U2MT33_9BIFI</name>
<feature type="region of interest" description="Disordered" evidence="1">
    <location>
        <begin position="144"/>
        <end position="194"/>
    </location>
</feature>
<dbReference type="Proteomes" id="UP000245753">
    <property type="component" value="Unassembled WGS sequence"/>
</dbReference>
<feature type="domain" description="Zinc-ribbon" evidence="3">
    <location>
        <begin position="9"/>
        <end position="29"/>
    </location>
</feature>
<comment type="caution">
    <text evidence="4">The sequence shown here is derived from an EMBL/GenBank/DDBJ whole genome shotgun (WGS) entry which is preliminary data.</text>
</comment>
<keyword evidence="2" id="KW-0472">Membrane</keyword>
<keyword evidence="5" id="KW-1185">Reference proteome</keyword>
<sequence>MSGSQTMRFCPSCGAQSPRNARFCMKCGTTFANTAIPAPEPVPLPGASSTPVPMPHSTTNPVPMPPASPAHGGLAPIPGGASPTDPPQSKRQRVIILAIMIVVALVIAAGMVMLGKNRSHETALAACVDAQTALANAEAKLKTAKSEAEKASKTKSSDVSDPQTIDDLKKLTKQSTSGDADGKTSKSADACSPDLTANVLRQHTDDLNNTTDSTNDQVTAFDTGTQAVYDGQSAKTVTTSRSTLQSTVDGAQQLMTSSNGKVADDSTRTDLKKAIDEALKLLEKYQNDSSWKTAKANGGDGKAASSTNASNAKNAAKQMDASNSNVKSAMGKVNGSVSAKQAAEARKKAAENQKRQAAADTNRCASMAGTYAMQAVGVRVSADCSASKMDSGSTLWSGSYVSQSFTGNGGSSTWRLSNGKTLTYYPAGTDAPVDEMTRGYLGADKIRNSPKIMTSDGQVYLGVS</sequence>
<evidence type="ECO:0000313" key="5">
    <source>
        <dbReference type="Proteomes" id="UP000245753"/>
    </source>
</evidence>
<dbReference type="RefSeq" id="WP_109137070.1">
    <property type="nucleotide sequence ID" value="NZ_QFFN01000008.1"/>
</dbReference>